<feature type="domain" description="3-keto-alpha-glucoside-1,2-lyase/3-keto-2-hydroxy-glucal hydratase" evidence="2">
    <location>
        <begin position="155"/>
        <end position="332"/>
    </location>
</feature>
<gene>
    <name evidence="3" type="ORF">Pla110_05440</name>
</gene>
<dbReference type="OrthoDB" id="176168at2"/>
<accession>A0A518CHY3</accession>
<feature type="signal peptide" evidence="1">
    <location>
        <begin position="1"/>
        <end position="22"/>
    </location>
</feature>
<dbReference type="PANTHER" id="PTHR33546:SF1">
    <property type="entry name" value="LARGE, MULTIFUNCTIONAL SECRETED PROTEIN"/>
    <property type="match status" value="1"/>
</dbReference>
<feature type="chain" id="PRO_5021740052" description="3-keto-alpha-glucoside-1,2-lyase/3-keto-2-hydroxy-glucal hydratase domain-containing protein" evidence="1">
    <location>
        <begin position="23"/>
        <end position="335"/>
    </location>
</feature>
<dbReference type="InterPro" id="IPR010496">
    <property type="entry name" value="AL/BT2_dom"/>
</dbReference>
<evidence type="ECO:0000256" key="1">
    <source>
        <dbReference type="SAM" id="SignalP"/>
    </source>
</evidence>
<sequence precursor="true">MHNWITPSLLLLTFCFPALLSADEPENKMKIAYADVESAPADFSHQGEYVGEVTTDDGQAKYGLQLVSRGDENFEFRVYVGGLPGDGWKGKETPQGTGKIDGDHVLLTSSESDVVGIVNEGKIRIVNDKGFGDELGVLEKQSRKSPTLGAKPAEGAVVLFDGTSGDHFENGQVTEEGFLKQGVTSKKTFKDCHLHIEFKLPFMPFALGQQRGNSGCYLQGRYEVQMLDSFGLAGLDNECGAIYATQSPSINMCSPPLTWQTYDIDFTAPVYNDKGTKVEPATITVRHNGVLVQDKTPVEGPTRAAPFAESDEPGPLFLQDHGNPVLYRNIWLVEK</sequence>
<evidence type="ECO:0000313" key="3">
    <source>
        <dbReference type="EMBL" id="QDU78840.1"/>
    </source>
</evidence>
<name>A0A518CHY3_9PLAN</name>
<dbReference type="Pfam" id="PF06439">
    <property type="entry name" value="3keto-disac_hyd"/>
    <property type="match status" value="1"/>
</dbReference>
<evidence type="ECO:0000313" key="4">
    <source>
        <dbReference type="Proteomes" id="UP000317178"/>
    </source>
</evidence>
<evidence type="ECO:0000259" key="2">
    <source>
        <dbReference type="Pfam" id="PF06439"/>
    </source>
</evidence>
<dbReference type="Gene3D" id="2.60.120.560">
    <property type="entry name" value="Exo-inulinase, domain 1"/>
    <property type="match status" value="1"/>
</dbReference>
<dbReference type="EMBL" id="CP036281">
    <property type="protein sequence ID" value="QDU78840.1"/>
    <property type="molecule type" value="Genomic_DNA"/>
</dbReference>
<dbReference type="KEGG" id="plon:Pla110_05440"/>
<reference evidence="3 4" key="1">
    <citation type="submission" date="2019-02" db="EMBL/GenBank/DDBJ databases">
        <title>Deep-cultivation of Planctomycetes and their phenomic and genomic characterization uncovers novel biology.</title>
        <authorList>
            <person name="Wiegand S."/>
            <person name="Jogler M."/>
            <person name="Boedeker C."/>
            <person name="Pinto D."/>
            <person name="Vollmers J."/>
            <person name="Rivas-Marin E."/>
            <person name="Kohn T."/>
            <person name="Peeters S.H."/>
            <person name="Heuer A."/>
            <person name="Rast P."/>
            <person name="Oberbeckmann S."/>
            <person name="Bunk B."/>
            <person name="Jeske O."/>
            <person name="Meyerdierks A."/>
            <person name="Storesund J.E."/>
            <person name="Kallscheuer N."/>
            <person name="Luecker S."/>
            <person name="Lage O.M."/>
            <person name="Pohl T."/>
            <person name="Merkel B.J."/>
            <person name="Hornburger P."/>
            <person name="Mueller R.-W."/>
            <person name="Bruemmer F."/>
            <person name="Labrenz M."/>
            <person name="Spormann A.M."/>
            <person name="Op den Camp H."/>
            <person name="Overmann J."/>
            <person name="Amann R."/>
            <person name="Jetten M.S.M."/>
            <person name="Mascher T."/>
            <person name="Medema M.H."/>
            <person name="Devos D.P."/>
            <person name="Kaster A.-K."/>
            <person name="Ovreas L."/>
            <person name="Rohde M."/>
            <person name="Galperin M.Y."/>
            <person name="Jogler C."/>
        </authorList>
    </citation>
    <scope>NUCLEOTIDE SEQUENCE [LARGE SCALE GENOMIC DNA]</scope>
    <source>
        <strain evidence="3 4">Pla110</strain>
    </source>
</reference>
<keyword evidence="4" id="KW-1185">Reference proteome</keyword>
<dbReference type="Proteomes" id="UP000317178">
    <property type="component" value="Chromosome"/>
</dbReference>
<dbReference type="GO" id="GO:0016787">
    <property type="term" value="F:hydrolase activity"/>
    <property type="evidence" value="ECO:0007669"/>
    <property type="project" value="InterPro"/>
</dbReference>
<dbReference type="PANTHER" id="PTHR33546">
    <property type="entry name" value="LARGE, MULTIFUNCTIONAL SECRETED PROTEIN-RELATED"/>
    <property type="match status" value="1"/>
</dbReference>
<proteinExistence type="predicted"/>
<dbReference type="AlphaFoldDB" id="A0A518CHY3"/>
<dbReference type="RefSeq" id="WP_144992889.1">
    <property type="nucleotide sequence ID" value="NZ_CP036281.1"/>
</dbReference>
<organism evidence="3 4">
    <name type="scientific">Polystyrenella longa</name>
    <dbReference type="NCBI Taxonomy" id="2528007"/>
    <lineage>
        <taxon>Bacteria</taxon>
        <taxon>Pseudomonadati</taxon>
        <taxon>Planctomycetota</taxon>
        <taxon>Planctomycetia</taxon>
        <taxon>Planctomycetales</taxon>
        <taxon>Planctomycetaceae</taxon>
        <taxon>Polystyrenella</taxon>
    </lineage>
</organism>
<keyword evidence="1" id="KW-0732">Signal</keyword>
<protein>
    <recommendedName>
        <fullName evidence="2">3-keto-alpha-glucoside-1,2-lyase/3-keto-2-hydroxy-glucal hydratase domain-containing protein</fullName>
    </recommendedName>
</protein>